<evidence type="ECO:0000256" key="1">
    <source>
        <dbReference type="SAM" id="MobiDB-lite"/>
    </source>
</evidence>
<gene>
    <name evidence="2" type="ORF">EYF80_023533</name>
</gene>
<name>A0A4Z2HK90_9TELE</name>
<comment type="caution">
    <text evidence="2">The sequence shown here is derived from an EMBL/GenBank/DDBJ whole genome shotgun (WGS) entry which is preliminary data.</text>
</comment>
<evidence type="ECO:0000313" key="2">
    <source>
        <dbReference type="EMBL" id="TNN66299.1"/>
    </source>
</evidence>
<dbReference type="EMBL" id="SRLO01000222">
    <property type="protein sequence ID" value="TNN66299.1"/>
    <property type="molecule type" value="Genomic_DNA"/>
</dbReference>
<feature type="region of interest" description="Disordered" evidence="1">
    <location>
        <begin position="1"/>
        <end position="52"/>
    </location>
</feature>
<keyword evidence="3" id="KW-1185">Reference proteome</keyword>
<sequence length="69" mass="7678">MDVRTAPRNFWRSGDSEGKQSGGQNTEDVQLVRPSVDPILSRRRHGGGGAALMEGSAEWMRTWSRFSKS</sequence>
<reference evidence="2 3" key="1">
    <citation type="submission" date="2019-03" db="EMBL/GenBank/DDBJ databases">
        <title>First draft genome of Liparis tanakae, snailfish: a comprehensive survey of snailfish specific genes.</title>
        <authorList>
            <person name="Kim W."/>
            <person name="Song I."/>
            <person name="Jeong J.-H."/>
            <person name="Kim D."/>
            <person name="Kim S."/>
            <person name="Ryu S."/>
            <person name="Song J.Y."/>
            <person name="Lee S.K."/>
        </authorList>
    </citation>
    <scope>NUCLEOTIDE SEQUENCE [LARGE SCALE GENOMIC DNA]</scope>
    <source>
        <tissue evidence="2">Muscle</tissue>
    </source>
</reference>
<accession>A0A4Z2HK90</accession>
<dbReference type="Proteomes" id="UP000314294">
    <property type="component" value="Unassembled WGS sequence"/>
</dbReference>
<dbReference type="AlphaFoldDB" id="A0A4Z2HK90"/>
<evidence type="ECO:0000313" key="3">
    <source>
        <dbReference type="Proteomes" id="UP000314294"/>
    </source>
</evidence>
<proteinExistence type="predicted"/>
<protein>
    <submittedName>
        <fullName evidence="2">Uncharacterized protein</fullName>
    </submittedName>
</protein>
<organism evidence="2 3">
    <name type="scientific">Liparis tanakae</name>
    <name type="common">Tanaka's snailfish</name>
    <dbReference type="NCBI Taxonomy" id="230148"/>
    <lineage>
        <taxon>Eukaryota</taxon>
        <taxon>Metazoa</taxon>
        <taxon>Chordata</taxon>
        <taxon>Craniata</taxon>
        <taxon>Vertebrata</taxon>
        <taxon>Euteleostomi</taxon>
        <taxon>Actinopterygii</taxon>
        <taxon>Neopterygii</taxon>
        <taxon>Teleostei</taxon>
        <taxon>Neoteleostei</taxon>
        <taxon>Acanthomorphata</taxon>
        <taxon>Eupercaria</taxon>
        <taxon>Perciformes</taxon>
        <taxon>Cottioidei</taxon>
        <taxon>Cottales</taxon>
        <taxon>Liparidae</taxon>
        <taxon>Liparis</taxon>
    </lineage>
</organism>